<dbReference type="InterPro" id="IPR046341">
    <property type="entry name" value="SET_dom_sf"/>
</dbReference>
<dbReference type="InterPro" id="IPR051760">
    <property type="entry name" value="KMT5A"/>
</dbReference>
<sequence>MSLVNICNNYIFFPYSIDASFDDGSLGRLVNDSQKPNGKMKKTELEGKPHLCLFAIKDINKGEEITYDYGGHDLPWCSRCGQEMCKLVHDSVAPDMKGSEVTSAKKVC</sequence>
<dbReference type="Pfam" id="PF00856">
    <property type="entry name" value="SET"/>
    <property type="match status" value="1"/>
</dbReference>
<evidence type="ECO:0000259" key="1">
    <source>
        <dbReference type="PROSITE" id="PS50280"/>
    </source>
</evidence>
<dbReference type="PANTHER" id="PTHR46167">
    <property type="entry name" value="N-LYSINE METHYLTRANSFERASE KMT5A"/>
    <property type="match status" value="1"/>
</dbReference>
<keyword evidence="3" id="KW-1185">Reference proteome</keyword>
<reference evidence="2 3" key="1">
    <citation type="submission" date="2022-01" db="EMBL/GenBank/DDBJ databases">
        <title>A high-quality chromosome-level genome assembly of rohu carp, Labeo rohita.</title>
        <authorList>
            <person name="Arick M.A. II"/>
            <person name="Hsu C.-Y."/>
            <person name="Magbanua Z."/>
            <person name="Pechanova O."/>
            <person name="Grover C."/>
            <person name="Miller E."/>
            <person name="Thrash A."/>
            <person name="Ezzel L."/>
            <person name="Alam S."/>
            <person name="Benzie J."/>
            <person name="Hamilton M."/>
            <person name="Karsi A."/>
            <person name="Lawrence M.L."/>
            <person name="Peterson D.G."/>
        </authorList>
    </citation>
    <scope>NUCLEOTIDE SEQUENCE [LARGE SCALE GENOMIC DNA]</scope>
    <source>
        <strain evidence="3">BAU-BD-2019</strain>
        <tissue evidence="2">Blood</tissue>
    </source>
</reference>
<dbReference type="SUPFAM" id="SSF82199">
    <property type="entry name" value="SET domain"/>
    <property type="match status" value="1"/>
</dbReference>
<comment type="caution">
    <text evidence="2">The sequence shown here is derived from an EMBL/GenBank/DDBJ whole genome shotgun (WGS) entry which is preliminary data.</text>
</comment>
<evidence type="ECO:0000313" key="2">
    <source>
        <dbReference type="EMBL" id="KAI2644635.1"/>
    </source>
</evidence>
<dbReference type="PROSITE" id="PS50280">
    <property type="entry name" value="SET"/>
    <property type="match status" value="1"/>
</dbReference>
<dbReference type="Gene3D" id="2.170.270.10">
    <property type="entry name" value="SET domain"/>
    <property type="match status" value="1"/>
</dbReference>
<organism evidence="2 3">
    <name type="scientific">Labeo rohita</name>
    <name type="common">Indian major carp</name>
    <name type="synonym">Cyprinus rohita</name>
    <dbReference type="NCBI Taxonomy" id="84645"/>
    <lineage>
        <taxon>Eukaryota</taxon>
        <taxon>Metazoa</taxon>
        <taxon>Chordata</taxon>
        <taxon>Craniata</taxon>
        <taxon>Vertebrata</taxon>
        <taxon>Euteleostomi</taxon>
        <taxon>Actinopterygii</taxon>
        <taxon>Neopterygii</taxon>
        <taxon>Teleostei</taxon>
        <taxon>Ostariophysi</taxon>
        <taxon>Cypriniformes</taxon>
        <taxon>Cyprinidae</taxon>
        <taxon>Labeoninae</taxon>
        <taxon>Labeonini</taxon>
        <taxon>Labeo</taxon>
    </lineage>
</organism>
<proteinExistence type="predicted"/>
<dbReference type="Proteomes" id="UP000830375">
    <property type="component" value="Unassembled WGS sequence"/>
</dbReference>
<accession>A0ABQ8L1L2</accession>
<dbReference type="InterPro" id="IPR001214">
    <property type="entry name" value="SET_dom"/>
</dbReference>
<protein>
    <submittedName>
        <fullName evidence="2">Histone-lysine N-methyltransferase PR-Set7</fullName>
    </submittedName>
</protein>
<name>A0ABQ8L1L2_LABRO</name>
<dbReference type="PANTHER" id="PTHR46167:SF1">
    <property type="entry name" value="N-LYSINE METHYLTRANSFERASE KMT5A"/>
    <property type="match status" value="1"/>
</dbReference>
<gene>
    <name evidence="2" type="ORF">H4Q32_029640</name>
</gene>
<dbReference type="CDD" id="cd08161">
    <property type="entry name" value="SET"/>
    <property type="match status" value="1"/>
</dbReference>
<feature type="domain" description="SET" evidence="1">
    <location>
        <begin position="1"/>
        <end position="70"/>
    </location>
</feature>
<evidence type="ECO:0000313" key="3">
    <source>
        <dbReference type="Proteomes" id="UP000830375"/>
    </source>
</evidence>
<dbReference type="EMBL" id="JACTAM010002474">
    <property type="protein sequence ID" value="KAI2644635.1"/>
    <property type="molecule type" value="Genomic_DNA"/>
</dbReference>